<evidence type="ECO:0000259" key="9">
    <source>
        <dbReference type="PROSITE" id="PS51910"/>
    </source>
</evidence>
<dbReference type="GO" id="GO:0008061">
    <property type="term" value="F:chitin binding"/>
    <property type="evidence" value="ECO:0007669"/>
    <property type="project" value="InterPro"/>
</dbReference>
<dbReference type="EC" id="3.2.1.14" evidence="2"/>
<keyword evidence="3 6" id="KW-0378">Hydrolase</keyword>
<evidence type="ECO:0000313" key="11">
    <source>
        <dbReference type="Proteomes" id="UP000323917"/>
    </source>
</evidence>
<keyword evidence="4" id="KW-0146">Chitin degradation</keyword>
<dbReference type="InterPro" id="IPR001223">
    <property type="entry name" value="Glyco_hydro18_cat"/>
</dbReference>
<dbReference type="RefSeq" id="WP_148072270.1">
    <property type="nucleotide sequence ID" value="NZ_CP042913.1"/>
</dbReference>
<dbReference type="InterPro" id="IPR017853">
    <property type="entry name" value="GH"/>
</dbReference>
<comment type="catalytic activity">
    <reaction evidence="1">
        <text>Random endo-hydrolysis of N-acetyl-beta-D-glucosaminide (1-&gt;4)-beta-linkages in chitin and chitodextrins.</text>
        <dbReference type="EC" id="3.2.1.14"/>
    </reaction>
</comment>
<dbReference type="PANTHER" id="PTHR11177:SF317">
    <property type="entry name" value="CHITINASE 12-RELATED"/>
    <property type="match status" value="1"/>
</dbReference>
<dbReference type="OrthoDB" id="9812811at2"/>
<dbReference type="KEGG" id="bgok:Pr1d_07800"/>
<evidence type="ECO:0000256" key="1">
    <source>
        <dbReference type="ARBA" id="ARBA00000822"/>
    </source>
</evidence>
<reference evidence="10 11" key="1">
    <citation type="submission" date="2019-08" db="EMBL/GenBank/DDBJ databases">
        <title>Deep-cultivation of Planctomycetes and their phenomic and genomic characterization uncovers novel biology.</title>
        <authorList>
            <person name="Wiegand S."/>
            <person name="Jogler M."/>
            <person name="Boedeker C."/>
            <person name="Pinto D."/>
            <person name="Vollmers J."/>
            <person name="Rivas-Marin E."/>
            <person name="Kohn T."/>
            <person name="Peeters S.H."/>
            <person name="Heuer A."/>
            <person name="Rast P."/>
            <person name="Oberbeckmann S."/>
            <person name="Bunk B."/>
            <person name="Jeske O."/>
            <person name="Meyerdierks A."/>
            <person name="Storesund J.E."/>
            <person name="Kallscheuer N."/>
            <person name="Luecker S."/>
            <person name="Lage O.M."/>
            <person name="Pohl T."/>
            <person name="Merkel B.J."/>
            <person name="Hornburger P."/>
            <person name="Mueller R.-W."/>
            <person name="Bruemmer F."/>
            <person name="Labrenz M."/>
            <person name="Spormann A.M."/>
            <person name="Op den Camp H."/>
            <person name="Overmann J."/>
            <person name="Amann R."/>
            <person name="Jetten M.S.M."/>
            <person name="Mascher T."/>
            <person name="Medema M.H."/>
            <person name="Devos D.P."/>
            <person name="Kaster A.-K."/>
            <person name="Ovreas L."/>
            <person name="Rohde M."/>
            <person name="Galperin M.Y."/>
            <person name="Jogler C."/>
        </authorList>
    </citation>
    <scope>NUCLEOTIDE SEQUENCE [LARGE SCALE GENOMIC DNA]</scope>
    <source>
        <strain evidence="10 11">Pr1d</strain>
    </source>
</reference>
<evidence type="ECO:0000256" key="7">
    <source>
        <dbReference type="RuleBase" id="RU004453"/>
    </source>
</evidence>
<gene>
    <name evidence="10" type="primary">chiB</name>
    <name evidence="10" type="ORF">Pr1d_07800</name>
</gene>
<proteinExistence type="inferred from homology"/>
<evidence type="ECO:0000256" key="2">
    <source>
        <dbReference type="ARBA" id="ARBA00012729"/>
    </source>
</evidence>
<feature type="signal peptide" evidence="8">
    <location>
        <begin position="1"/>
        <end position="22"/>
    </location>
</feature>
<feature type="domain" description="GH18" evidence="9">
    <location>
        <begin position="19"/>
        <end position="366"/>
    </location>
</feature>
<dbReference type="GO" id="GO:0006032">
    <property type="term" value="P:chitin catabolic process"/>
    <property type="evidence" value="ECO:0007669"/>
    <property type="project" value="UniProtKB-KW"/>
</dbReference>
<dbReference type="GO" id="GO:0005576">
    <property type="term" value="C:extracellular region"/>
    <property type="evidence" value="ECO:0007669"/>
    <property type="project" value="TreeGrafter"/>
</dbReference>
<dbReference type="InterPro" id="IPR029070">
    <property type="entry name" value="Chitinase_insertion_sf"/>
</dbReference>
<evidence type="ECO:0000313" key="10">
    <source>
        <dbReference type="EMBL" id="QEG33516.1"/>
    </source>
</evidence>
<dbReference type="InterPro" id="IPR011583">
    <property type="entry name" value="Chitinase_II/V-like_cat"/>
</dbReference>
<dbReference type="Proteomes" id="UP000323917">
    <property type="component" value="Chromosome"/>
</dbReference>
<keyword evidence="11" id="KW-1185">Reference proteome</keyword>
<keyword evidence="4" id="KW-0624">Polysaccharide degradation</keyword>
<organism evidence="10 11">
    <name type="scientific">Bythopirellula goksoeyrii</name>
    <dbReference type="NCBI Taxonomy" id="1400387"/>
    <lineage>
        <taxon>Bacteria</taxon>
        <taxon>Pseudomonadati</taxon>
        <taxon>Planctomycetota</taxon>
        <taxon>Planctomycetia</taxon>
        <taxon>Pirellulales</taxon>
        <taxon>Lacipirellulaceae</taxon>
        <taxon>Bythopirellula</taxon>
    </lineage>
</organism>
<dbReference type="InterPro" id="IPR001579">
    <property type="entry name" value="Glyco_hydro_18_chit_AS"/>
</dbReference>
<dbReference type="InterPro" id="IPR050314">
    <property type="entry name" value="Glycosyl_Hydrlase_18"/>
</dbReference>
<dbReference type="Pfam" id="PF00704">
    <property type="entry name" value="Glyco_hydro_18"/>
    <property type="match status" value="1"/>
</dbReference>
<dbReference type="PROSITE" id="PS01095">
    <property type="entry name" value="GH18_1"/>
    <property type="match status" value="1"/>
</dbReference>
<evidence type="ECO:0000256" key="4">
    <source>
        <dbReference type="ARBA" id="ARBA00023024"/>
    </source>
</evidence>
<comment type="similarity">
    <text evidence="7">Belongs to the glycosyl hydrolase 18 family.</text>
</comment>
<dbReference type="GO" id="GO:0005975">
    <property type="term" value="P:carbohydrate metabolic process"/>
    <property type="evidence" value="ECO:0007669"/>
    <property type="project" value="InterPro"/>
</dbReference>
<evidence type="ECO:0000256" key="3">
    <source>
        <dbReference type="ARBA" id="ARBA00022801"/>
    </source>
</evidence>
<dbReference type="EMBL" id="CP042913">
    <property type="protein sequence ID" value="QEG33516.1"/>
    <property type="molecule type" value="Genomic_DNA"/>
</dbReference>
<dbReference type="GO" id="GO:0008843">
    <property type="term" value="F:endochitinase activity"/>
    <property type="evidence" value="ECO:0007669"/>
    <property type="project" value="UniProtKB-EC"/>
</dbReference>
<dbReference type="PANTHER" id="PTHR11177">
    <property type="entry name" value="CHITINASE"/>
    <property type="match status" value="1"/>
</dbReference>
<evidence type="ECO:0000256" key="5">
    <source>
        <dbReference type="ARBA" id="ARBA00023295"/>
    </source>
</evidence>
<keyword evidence="8" id="KW-0732">Signal</keyword>
<evidence type="ECO:0000256" key="8">
    <source>
        <dbReference type="SAM" id="SignalP"/>
    </source>
</evidence>
<dbReference type="PROSITE" id="PS51910">
    <property type="entry name" value="GH18_2"/>
    <property type="match status" value="1"/>
</dbReference>
<dbReference type="SUPFAM" id="SSF51445">
    <property type="entry name" value="(Trans)glycosidases"/>
    <property type="match status" value="1"/>
</dbReference>
<dbReference type="Gene3D" id="3.10.50.10">
    <property type="match status" value="1"/>
</dbReference>
<accession>A0A5B9Q994</accession>
<dbReference type="SUPFAM" id="SSF54556">
    <property type="entry name" value="Chitinase insertion domain"/>
    <property type="match status" value="1"/>
</dbReference>
<protein>
    <recommendedName>
        <fullName evidence="2">chitinase</fullName>
        <ecNumber evidence="2">3.2.1.14</ecNumber>
    </recommendedName>
</protein>
<feature type="chain" id="PRO_5023113186" description="chitinase" evidence="8">
    <location>
        <begin position="23"/>
        <end position="366"/>
    </location>
</feature>
<keyword evidence="5 6" id="KW-0326">Glycosidase</keyword>
<dbReference type="Gene3D" id="3.20.20.80">
    <property type="entry name" value="Glycosidases"/>
    <property type="match status" value="1"/>
</dbReference>
<sequence length="366" mass="41603" precursor="true">MRSTSFLIALLICSLAWSHVCAAPSNESTTEKVFLGYVAGLPRDINFGLYTHLAHAFLGASDDGSLNLREHVPNRQLTHDAHQAGVKVLISLGGGGSEEPFIAMSQGRQAEDRYVQEVMNVVDGYDYDGIDFDWEYPDTKTEIVCFERMTRQFRKLLDELGEKKQRPMLLTMAVNCHPDRLKWLTNELLLENMDWINLMTYDFTGPWTDFAGHQSPLYLSSKVPEGEKFSTDSAIQYLIEGRNYPAERLAVGLPLYGRVFAVEAPYATTVDAPQPRRDAINYRQIAELKAEPNWKRTWDDETKNPWLIAKDGSEIICYDDEQSTSLKTEWAMKQGLRGVFFWQIAGDRLSDGSNPLQEAAKEKMRK</sequence>
<evidence type="ECO:0000256" key="6">
    <source>
        <dbReference type="RuleBase" id="RU000489"/>
    </source>
</evidence>
<dbReference type="AlphaFoldDB" id="A0A5B9Q994"/>
<name>A0A5B9Q994_9BACT</name>
<keyword evidence="4" id="KW-0119">Carbohydrate metabolism</keyword>
<dbReference type="SMART" id="SM00636">
    <property type="entry name" value="Glyco_18"/>
    <property type="match status" value="1"/>
</dbReference>